<dbReference type="InterPro" id="IPR002474">
    <property type="entry name" value="CarbamoylP_synth_ssu_N"/>
</dbReference>
<dbReference type="InterPro" id="IPR035686">
    <property type="entry name" value="CPSase_GATase1"/>
</dbReference>
<dbReference type="InterPro" id="IPR006274">
    <property type="entry name" value="CarbamoylP_synth_ssu"/>
</dbReference>
<evidence type="ECO:0000256" key="1">
    <source>
        <dbReference type="ARBA" id="ARBA00005077"/>
    </source>
</evidence>
<comment type="function">
    <text evidence="8">Small subunit of the glutamine-dependent carbamoyl phosphate synthetase (CPSase). CPSase catalyzes the formation of carbamoyl phosphate from the ammonia moiety of glutamine, carbonate, and phosphate donated by ATP, constituting the first step of 2 biosynthetic pathways, one leading to arginine and/or urea and the other to pyrimidine nucleotides. The small subunit (glutamine amidotransferase) binds and cleaves glutamine to supply the large subunit with the substrate ammonia.</text>
</comment>
<evidence type="ECO:0000256" key="7">
    <source>
        <dbReference type="ARBA" id="ARBA00048816"/>
    </source>
</evidence>
<evidence type="ECO:0000313" key="10">
    <source>
        <dbReference type="EMBL" id="MEC5423771.1"/>
    </source>
</evidence>
<evidence type="ECO:0000256" key="8">
    <source>
        <dbReference type="HAMAP-Rule" id="MF_01209"/>
    </source>
</evidence>
<dbReference type="RefSeq" id="WP_327607337.1">
    <property type="nucleotide sequence ID" value="NZ_JARZFX010000003.1"/>
</dbReference>
<keyword evidence="5 8" id="KW-0067">ATP-binding</keyword>
<sequence>MTKGYLVLETGEKFAGDWIGPVDEARGEVVFNTSMTGYQETITDPSYAGQILTLCYPIIGSCGMNKTNNESNKPSVSAVIISDLCDEPSHYESSSTFSEELNMINIPGLKNVDTRALVAAIRKHQTVRGKIVSEEKKGTSNEWSDKNSIDLVSHVSVKEIETYGDGAIHIVLLDFGYKKSLLQALLNKGCKVTIVPFYTSLETVNSLNPDGILISNGPGDPMDLASYLPKIKVLTETYPTLGIAMGHQLIALAYGAKTKKMSIGHRGSNYPVKELLTGKVRMTSQNHGYVVVDESIDQKEFQLLFRNVNDRSLEGMKHIDLPVFSVQFHPEANPGPNDTEYIFGEFIQQVITAGGSKYVEA</sequence>
<dbReference type="SUPFAM" id="SSF52021">
    <property type="entry name" value="Carbamoyl phosphate synthetase, small subunit N-terminal domain"/>
    <property type="match status" value="1"/>
</dbReference>
<comment type="caution">
    <text evidence="8">Lacks conserved residue(s) required for the propagation of feature annotation.</text>
</comment>
<dbReference type="NCBIfam" id="NF009475">
    <property type="entry name" value="PRK12838.1"/>
    <property type="match status" value="1"/>
</dbReference>
<feature type="binding site" evidence="8">
    <location>
        <position position="219"/>
    </location>
    <ligand>
        <name>L-glutamine</name>
        <dbReference type="ChEBI" id="CHEBI:58359"/>
    </ligand>
</feature>
<keyword evidence="4 8" id="KW-0547">Nucleotide-binding</keyword>
<dbReference type="Gene3D" id="3.50.30.20">
    <property type="entry name" value="Carbamoyl-phosphate synthase small subunit, N-terminal domain"/>
    <property type="match status" value="1"/>
</dbReference>
<feature type="region of interest" description="CPSase" evidence="8">
    <location>
        <begin position="1"/>
        <end position="169"/>
    </location>
</feature>
<comment type="catalytic activity">
    <reaction evidence="7 8">
        <text>hydrogencarbonate + L-glutamine + 2 ATP + H2O = carbamoyl phosphate + L-glutamate + 2 ADP + phosphate + 2 H(+)</text>
        <dbReference type="Rhea" id="RHEA:18633"/>
        <dbReference type="ChEBI" id="CHEBI:15377"/>
        <dbReference type="ChEBI" id="CHEBI:15378"/>
        <dbReference type="ChEBI" id="CHEBI:17544"/>
        <dbReference type="ChEBI" id="CHEBI:29985"/>
        <dbReference type="ChEBI" id="CHEBI:30616"/>
        <dbReference type="ChEBI" id="CHEBI:43474"/>
        <dbReference type="ChEBI" id="CHEBI:58228"/>
        <dbReference type="ChEBI" id="CHEBI:58359"/>
        <dbReference type="ChEBI" id="CHEBI:456216"/>
        <dbReference type="EC" id="6.3.5.5"/>
    </reaction>
</comment>
<proteinExistence type="inferred from homology"/>
<dbReference type="InterPro" id="IPR017926">
    <property type="entry name" value="GATASE"/>
</dbReference>
<evidence type="ECO:0000256" key="5">
    <source>
        <dbReference type="ARBA" id="ARBA00022840"/>
    </source>
</evidence>
<feature type="binding site" evidence="8">
    <location>
        <position position="289"/>
    </location>
    <ligand>
        <name>L-glutamine</name>
        <dbReference type="ChEBI" id="CHEBI:58359"/>
    </ligand>
</feature>
<dbReference type="InterPro" id="IPR036480">
    <property type="entry name" value="CarbP_synth_ssu_N_sf"/>
</dbReference>
<gene>
    <name evidence="8" type="primary">carA</name>
    <name evidence="10" type="ORF">QGM71_09730</name>
</gene>
<dbReference type="Gene3D" id="3.40.50.880">
    <property type="match status" value="1"/>
</dbReference>
<dbReference type="EMBL" id="JARZFX010000003">
    <property type="protein sequence ID" value="MEC5423771.1"/>
    <property type="molecule type" value="Genomic_DNA"/>
</dbReference>
<feature type="binding site" evidence="8">
    <location>
        <position position="288"/>
    </location>
    <ligand>
        <name>L-glutamine</name>
        <dbReference type="ChEBI" id="CHEBI:58359"/>
    </ligand>
</feature>
<evidence type="ECO:0000313" key="11">
    <source>
        <dbReference type="Proteomes" id="UP001335737"/>
    </source>
</evidence>
<dbReference type="Proteomes" id="UP001335737">
    <property type="component" value="Unassembled WGS sequence"/>
</dbReference>
<feature type="binding site" evidence="8">
    <location>
        <position position="245"/>
    </location>
    <ligand>
        <name>L-glutamine</name>
        <dbReference type="ChEBI" id="CHEBI:58359"/>
    </ligand>
</feature>
<dbReference type="Pfam" id="PF00117">
    <property type="entry name" value="GATase"/>
    <property type="match status" value="1"/>
</dbReference>
<evidence type="ECO:0000256" key="6">
    <source>
        <dbReference type="ARBA" id="ARBA00022962"/>
    </source>
</evidence>
<feature type="domain" description="Carbamoyl-phosphate synthase small subunit N-terminal" evidence="9">
    <location>
        <begin position="2"/>
        <end position="132"/>
    </location>
</feature>
<evidence type="ECO:0000256" key="2">
    <source>
        <dbReference type="ARBA" id="ARBA00007800"/>
    </source>
</evidence>
<organism evidence="10 11">
    <name type="scientific">Virgibacillus tibetensis</name>
    <dbReference type="NCBI Taxonomy" id="3042313"/>
    <lineage>
        <taxon>Bacteria</taxon>
        <taxon>Bacillati</taxon>
        <taxon>Bacillota</taxon>
        <taxon>Bacilli</taxon>
        <taxon>Bacillales</taxon>
        <taxon>Bacillaceae</taxon>
        <taxon>Virgibacillus</taxon>
    </lineage>
</organism>
<comment type="pathway">
    <text evidence="1 8">Amino-acid biosynthesis; L-arginine biosynthesis; carbamoyl phosphate from bicarbonate: step 1/1.</text>
</comment>
<evidence type="ECO:0000259" key="9">
    <source>
        <dbReference type="SMART" id="SM01097"/>
    </source>
</evidence>
<accession>A0ABU6KEL8</accession>
<keyword evidence="8" id="KW-0665">Pyrimidine biosynthesis</keyword>
<comment type="subunit">
    <text evidence="8">Composed of two chains; the small (or glutamine) chain promotes the hydrolysis of glutamine to ammonia, which is used by the large (or ammonia) chain to synthesize carbamoyl phosphate. Tetramer of heterodimers (alpha,beta)4.</text>
</comment>
<keyword evidence="8" id="KW-0028">Amino-acid biosynthesis</keyword>
<feature type="binding site" evidence="8">
    <location>
        <position position="217"/>
    </location>
    <ligand>
        <name>L-glutamine</name>
        <dbReference type="ChEBI" id="CHEBI:58359"/>
    </ligand>
</feature>
<dbReference type="PRINTS" id="PR00099">
    <property type="entry name" value="CPSGATASE"/>
</dbReference>
<dbReference type="Pfam" id="PF00988">
    <property type="entry name" value="CPSase_sm_chain"/>
    <property type="match status" value="1"/>
</dbReference>
<dbReference type="PROSITE" id="PS51273">
    <property type="entry name" value="GATASE_TYPE_1"/>
    <property type="match status" value="1"/>
</dbReference>
<evidence type="ECO:0000256" key="4">
    <source>
        <dbReference type="ARBA" id="ARBA00022741"/>
    </source>
</evidence>
<dbReference type="SMART" id="SM01097">
    <property type="entry name" value="CPSase_sm_chain"/>
    <property type="match status" value="1"/>
</dbReference>
<dbReference type="SUPFAM" id="SSF52317">
    <property type="entry name" value="Class I glutamine amidotransferase-like"/>
    <property type="match status" value="1"/>
</dbReference>
<dbReference type="EC" id="6.3.5.5" evidence="8"/>
<dbReference type="HAMAP" id="MF_01209">
    <property type="entry name" value="CPSase_S_chain"/>
    <property type="match status" value="1"/>
</dbReference>
<name>A0ABU6KEL8_9BACI</name>
<feature type="active site" evidence="8">
    <location>
        <position position="329"/>
    </location>
</feature>
<comment type="caution">
    <text evidence="10">The sequence shown here is derived from an EMBL/GenBank/DDBJ whole genome shotgun (WGS) entry which is preliminary data.</text>
</comment>
<dbReference type="CDD" id="cd01744">
    <property type="entry name" value="GATase1_CPSase"/>
    <property type="match status" value="1"/>
</dbReference>
<dbReference type="PANTHER" id="PTHR43418:SF7">
    <property type="entry name" value="CARBAMOYL-PHOSPHATE SYNTHASE SMALL CHAIN"/>
    <property type="match status" value="1"/>
</dbReference>
<dbReference type="NCBIfam" id="TIGR01368">
    <property type="entry name" value="CPSaseIIsmall"/>
    <property type="match status" value="1"/>
</dbReference>
<dbReference type="PRINTS" id="PR00096">
    <property type="entry name" value="GATASE"/>
</dbReference>
<comment type="similarity">
    <text evidence="2 8">Belongs to the CarA family.</text>
</comment>
<evidence type="ECO:0000256" key="3">
    <source>
        <dbReference type="ARBA" id="ARBA00022598"/>
    </source>
</evidence>
<keyword evidence="11" id="KW-1185">Reference proteome</keyword>
<dbReference type="PANTHER" id="PTHR43418">
    <property type="entry name" value="MULTIFUNCTIONAL TRYPTOPHAN BIOSYNTHESIS PROTEIN-RELATED"/>
    <property type="match status" value="1"/>
</dbReference>
<keyword evidence="8" id="KW-0055">Arginine biosynthesis</keyword>
<reference evidence="10 11" key="1">
    <citation type="journal article" date="2024" name="Int. J. Syst. Evol. Microbiol.">
        <title>Virgibacillus tibetensis sp. nov., isolated from salt lake on the Tibetan Plateau of China.</title>
        <authorList>
            <person name="Phurbu D."/>
            <person name="Liu Z.-X."/>
            <person name="Wang R."/>
            <person name="Zheng Y.-Y."/>
            <person name="Liu H.-C."/>
            <person name="Zhou Y.-G."/>
            <person name="Yu Y.-J."/>
            <person name="Li A.-H."/>
        </authorList>
    </citation>
    <scope>NUCLEOTIDE SEQUENCE [LARGE SCALE GENOMIC DNA]</scope>
    <source>
        <strain evidence="10 11">C22-A2</strain>
    </source>
</reference>
<dbReference type="PRINTS" id="PR00097">
    <property type="entry name" value="ANTSNTHASEII"/>
</dbReference>
<comment type="pathway">
    <text evidence="8">Pyrimidine metabolism; UMP biosynthesis via de novo pathway; (S)-dihydroorotate from bicarbonate: step 1/3.</text>
</comment>
<dbReference type="InterPro" id="IPR029062">
    <property type="entry name" value="Class_I_gatase-like"/>
</dbReference>
<feature type="active site" evidence="8">
    <location>
        <position position="331"/>
    </location>
</feature>
<keyword evidence="3 8" id="KW-0436">Ligase</keyword>
<feature type="binding site" evidence="8">
    <location>
        <position position="286"/>
    </location>
    <ligand>
        <name>L-glutamine</name>
        <dbReference type="ChEBI" id="CHEBI:58359"/>
    </ligand>
</feature>
<protein>
    <recommendedName>
        <fullName evidence="8">Carbamoyl phosphate synthase small chain</fullName>
        <ecNumber evidence="8">6.3.5.5</ecNumber>
    </recommendedName>
    <alternativeName>
        <fullName evidence="8">Carbamoyl phosphate synthetase glutamine chain</fullName>
    </alternativeName>
</protein>
<dbReference type="InterPro" id="IPR050472">
    <property type="entry name" value="Anth_synth/Amidotransfase"/>
</dbReference>
<feature type="binding site" evidence="8">
    <location>
        <position position="248"/>
    </location>
    <ligand>
        <name>L-glutamine</name>
        <dbReference type="ChEBI" id="CHEBI:58359"/>
    </ligand>
</feature>
<comment type="catalytic activity">
    <reaction evidence="8">
        <text>L-glutamine + H2O = L-glutamate + NH4(+)</text>
        <dbReference type="Rhea" id="RHEA:15889"/>
        <dbReference type="ChEBI" id="CHEBI:15377"/>
        <dbReference type="ChEBI" id="CHEBI:28938"/>
        <dbReference type="ChEBI" id="CHEBI:29985"/>
        <dbReference type="ChEBI" id="CHEBI:58359"/>
    </reaction>
</comment>
<keyword evidence="6 8" id="KW-0315">Glutamine amidotransferase</keyword>
<feature type="binding site" evidence="8">
    <location>
        <position position="46"/>
    </location>
    <ligand>
        <name>L-glutamine</name>
        <dbReference type="ChEBI" id="CHEBI:58359"/>
    </ligand>
</feature>